<reference evidence="9" key="1">
    <citation type="journal article" date="2013" name="Nature">
        <title>Pan genome of the phytoplankton Emiliania underpins its global distribution.</title>
        <authorList>
            <person name="Read B.A."/>
            <person name="Kegel J."/>
            <person name="Klute M.J."/>
            <person name="Kuo A."/>
            <person name="Lefebvre S.C."/>
            <person name="Maumus F."/>
            <person name="Mayer C."/>
            <person name="Miller J."/>
            <person name="Monier A."/>
            <person name="Salamov A."/>
            <person name="Young J."/>
            <person name="Aguilar M."/>
            <person name="Claverie J.M."/>
            <person name="Frickenhaus S."/>
            <person name="Gonzalez K."/>
            <person name="Herman E.K."/>
            <person name="Lin Y.C."/>
            <person name="Napier J."/>
            <person name="Ogata H."/>
            <person name="Sarno A.F."/>
            <person name="Shmutz J."/>
            <person name="Schroeder D."/>
            <person name="de Vargas C."/>
            <person name="Verret F."/>
            <person name="von Dassow P."/>
            <person name="Valentin K."/>
            <person name="Van de Peer Y."/>
            <person name="Wheeler G."/>
            <person name="Dacks J.B."/>
            <person name="Delwiche C.F."/>
            <person name="Dyhrman S.T."/>
            <person name="Glockner G."/>
            <person name="John U."/>
            <person name="Richards T."/>
            <person name="Worden A.Z."/>
            <person name="Zhang X."/>
            <person name="Grigoriev I.V."/>
            <person name="Allen A.E."/>
            <person name="Bidle K."/>
            <person name="Borodovsky M."/>
            <person name="Bowler C."/>
            <person name="Brownlee C."/>
            <person name="Cock J.M."/>
            <person name="Elias M."/>
            <person name="Gladyshev V.N."/>
            <person name="Groth M."/>
            <person name="Guda C."/>
            <person name="Hadaegh A."/>
            <person name="Iglesias-Rodriguez M.D."/>
            <person name="Jenkins J."/>
            <person name="Jones B.M."/>
            <person name="Lawson T."/>
            <person name="Leese F."/>
            <person name="Lindquist E."/>
            <person name="Lobanov A."/>
            <person name="Lomsadze A."/>
            <person name="Malik S.B."/>
            <person name="Marsh M.E."/>
            <person name="Mackinder L."/>
            <person name="Mock T."/>
            <person name="Mueller-Roeber B."/>
            <person name="Pagarete A."/>
            <person name="Parker M."/>
            <person name="Probert I."/>
            <person name="Quesneville H."/>
            <person name="Raines C."/>
            <person name="Rensing S.A."/>
            <person name="Riano-Pachon D.M."/>
            <person name="Richier S."/>
            <person name="Rokitta S."/>
            <person name="Shiraiwa Y."/>
            <person name="Soanes D.M."/>
            <person name="van der Giezen M."/>
            <person name="Wahlund T.M."/>
            <person name="Williams B."/>
            <person name="Wilson W."/>
            <person name="Wolfe G."/>
            <person name="Wurch L.L."/>
        </authorList>
    </citation>
    <scope>NUCLEOTIDE SEQUENCE</scope>
</reference>
<dbReference type="KEGG" id="ehx:EMIHUDRAFT_51173"/>
<dbReference type="GO" id="GO:0033290">
    <property type="term" value="C:eukaryotic 48S preinitiation complex"/>
    <property type="evidence" value="ECO:0007669"/>
    <property type="project" value="UniProtKB-UniRule"/>
</dbReference>
<dbReference type="SUPFAM" id="SSF54928">
    <property type="entry name" value="RNA-binding domain, RBD"/>
    <property type="match status" value="1"/>
</dbReference>
<dbReference type="PANTHER" id="PTHR14068">
    <property type="entry name" value="EUKARYOTIC TRANSLATION INITIATION FACTOR 3 EIF3 -RELATED"/>
    <property type="match status" value="1"/>
</dbReference>
<keyword evidence="2 6" id="KW-0963">Cytoplasm</keyword>
<evidence type="ECO:0000256" key="3">
    <source>
        <dbReference type="ARBA" id="ARBA00022540"/>
    </source>
</evidence>
<proteinExistence type="inferred from homology"/>
<comment type="similarity">
    <text evidence="6">Belongs to the eIF-3 subunit B family.</text>
</comment>
<dbReference type="eggNOG" id="KOG2314">
    <property type="taxonomic scope" value="Eukaryota"/>
</dbReference>
<sequence length="594" mass="68299">EEEPQLDTSFKQTIVVDGLPVVPKEKHEKLANVVGTIVEDGLELPVDGAGATLGFAFIQFAANEEAAAAIRKADGYKLDKAHTFVVNSFEDYAKYMAISDQEQPFVPPPYVPRENIHHWLLDDAARDQFVLRYDQETEIWWNDPLKPDQRAEYGKRNWSEHYVSWSPRGSYLATFHRLGAQLWGGPARPRRSLGRINHGGVKLLDFSPCEHYLVTWSPEGDQKEALIVWDVRTGAKCRAFVGAGEDGVMENWPAFRWSHDDQFFARLGDDCIYVYESSTMKLIKDKNDKRSSIKELLPDNPHRFTWSPTDNIVSLWIPEHLNNPAKVILMELPSRVELRQKNLFQVADLRMTWHDQGHFLCVKVDKHSKSKKTLNSAFELFRLRDKGVPIEVQEFSKDQSILAFAWEPKGAARLRFALVHSDANNASRTDVSLHTMGSRHNGKCSLLKTFERKPCNALFWSPAGNILLLANLKATAGNLEWLDANTCQTIGEAEHFMCSNIEWDPTGRYLMTSVAHWRHQMENGYNLWSRSDKLYQLLWRPRPPSLLPEAKEKEIRKNLRDYSSKYEAEDAKLKTLLKGDELKARREKHRAFEE</sequence>
<dbReference type="HAMAP" id="MF_03001">
    <property type="entry name" value="eIF3b"/>
    <property type="match status" value="1"/>
</dbReference>
<dbReference type="Gene3D" id="2.130.10.10">
    <property type="entry name" value="YVTN repeat-like/Quinoprotein amine dehydrogenase"/>
    <property type="match status" value="1"/>
</dbReference>
<dbReference type="RefSeq" id="XP_005766982.1">
    <property type="nucleotide sequence ID" value="XM_005766925.1"/>
</dbReference>
<keyword evidence="3 6" id="KW-0396">Initiation factor</keyword>
<dbReference type="InterPro" id="IPR013979">
    <property type="entry name" value="TIF_beta_prop-like"/>
</dbReference>
<dbReference type="InterPro" id="IPR012677">
    <property type="entry name" value="Nucleotide-bd_a/b_plait_sf"/>
</dbReference>
<dbReference type="PaxDb" id="2903-EOD14553"/>
<organism evidence="8 9">
    <name type="scientific">Emiliania huxleyi (strain CCMP1516)</name>
    <dbReference type="NCBI Taxonomy" id="280463"/>
    <lineage>
        <taxon>Eukaryota</taxon>
        <taxon>Haptista</taxon>
        <taxon>Haptophyta</taxon>
        <taxon>Prymnesiophyceae</taxon>
        <taxon>Isochrysidales</taxon>
        <taxon>Noelaerhabdaceae</taxon>
        <taxon>Emiliania</taxon>
    </lineage>
</organism>
<dbReference type="AlphaFoldDB" id="A0A0D3ITG8"/>
<comment type="function">
    <text evidence="6">RNA-binding component of the eukaryotic translation initiation factor 3 (eIF-3) complex, which is involved in protein synthesis of a specialized repertoire of mRNAs and, together with other initiation factors, stimulates binding of mRNA and methionyl-tRNAi to the 40S ribosome. The eIF-3 complex specifically targets and initiates translation of a subset of mRNAs involved in cell proliferation.</text>
</comment>
<comment type="subcellular location">
    <subcellularLocation>
        <location evidence="1 6">Cytoplasm</location>
    </subcellularLocation>
</comment>
<dbReference type="InterPro" id="IPR035979">
    <property type="entry name" value="RBD_domain_sf"/>
</dbReference>
<keyword evidence="4 6" id="KW-0694">RNA-binding</keyword>
<dbReference type="GO" id="GO:0001732">
    <property type="term" value="P:formation of cytoplasmic translation initiation complex"/>
    <property type="evidence" value="ECO:0007669"/>
    <property type="project" value="UniProtKB-UniRule"/>
</dbReference>
<dbReference type="PROSITE" id="PS50102">
    <property type="entry name" value="RRM"/>
    <property type="match status" value="1"/>
</dbReference>
<dbReference type="Proteomes" id="UP000013827">
    <property type="component" value="Unassembled WGS sequence"/>
</dbReference>
<evidence type="ECO:0000256" key="6">
    <source>
        <dbReference type="HAMAP-Rule" id="MF_03001"/>
    </source>
</evidence>
<dbReference type="Pfam" id="PF00076">
    <property type="entry name" value="RRM_1"/>
    <property type="match status" value="1"/>
</dbReference>
<dbReference type="InterPro" id="IPR011400">
    <property type="entry name" value="EIF3B"/>
</dbReference>
<dbReference type="OMA" id="LWGGPQF"/>
<keyword evidence="5 6" id="KW-0648">Protein biosynthesis</keyword>
<dbReference type="GO" id="GO:0016282">
    <property type="term" value="C:eukaryotic 43S preinitiation complex"/>
    <property type="evidence" value="ECO:0007669"/>
    <property type="project" value="UniProtKB-UniRule"/>
</dbReference>
<dbReference type="GO" id="GO:0003723">
    <property type="term" value="F:RNA binding"/>
    <property type="evidence" value="ECO:0007669"/>
    <property type="project" value="UniProtKB-UniRule"/>
</dbReference>
<evidence type="ECO:0000256" key="2">
    <source>
        <dbReference type="ARBA" id="ARBA00022490"/>
    </source>
</evidence>
<dbReference type="HOGENOM" id="CLU_011152_2_0_1"/>
<dbReference type="GO" id="GO:0005852">
    <property type="term" value="C:eukaryotic translation initiation factor 3 complex"/>
    <property type="evidence" value="ECO:0007669"/>
    <property type="project" value="UniProtKB-UniRule"/>
</dbReference>
<evidence type="ECO:0000313" key="9">
    <source>
        <dbReference type="Proteomes" id="UP000013827"/>
    </source>
</evidence>
<evidence type="ECO:0000256" key="5">
    <source>
        <dbReference type="ARBA" id="ARBA00022917"/>
    </source>
</evidence>
<name>A0A0D3ITG8_EMIH1</name>
<feature type="domain" description="RRM" evidence="7">
    <location>
        <begin position="12"/>
        <end position="91"/>
    </location>
</feature>
<dbReference type="InterPro" id="IPR000504">
    <property type="entry name" value="RRM_dom"/>
</dbReference>
<evidence type="ECO:0000313" key="8">
    <source>
        <dbReference type="EnsemblProtists" id="EOD14553"/>
    </source>
</evidence>
<reference evidence="8" key="2">
    <citation type="submission" date="2024-10" db="UniProtKB">
        <authorList>
            <consortium name="EnsemblProtists"/>
        </authorList>
    </citation>
    <scope>IDENTIFICATION</scope>
</reference>
<dbReference type="GO" id="GO:0031369">
    <property type="term" value="F:translation initiation factor binding"/>
    <property type="evidence" value="ECO:0007669"/>
    <property type="project" value="InterPro"/>
</dbReference>
<evidence type="ECO:0000259" key="7">
    <source>
        <dbReference type="PROSITE" id="PS50102"/>
    </source>
</evidence>
<dbReference type="STRING" id="2903.R1BWM0"/>
<dbReference type="GeneID" id="17260838"/>
<dbReference type="InterPro" id="IPR034363">
    <property type="entry name" value="eIF3B_RRM"/>
</dbReference>
<dbReference type="InterPro" id="IPR015943">
    <property type="entry name" value="WD40/YVTN_repeat-like_dom_sf"/>
</dbReference>
<dbReference type="PANTHER" id="PTHR14068:SF0">
    <property type="entry name" value="EUKARYOTIC TRANSLATION INITIATION FACTOR 3 SUBUNIT B"/>
    <property type="match status" value="1"/>
</dbReference>
<accession>A0A0D3ITG8</accession>
<dbReference type="Gene3D" id="3.30.70.330">
    <property type="match status" value="1"/>
</dbReference>
<protein>
    <recommendedName>
        <fullName evidence="6">Eukaryotic translation initiation factor 3 subunit B</fullName>
        <shortName evidence="6">eIF3b</shortName>
    </recommendedName>
    <alternativeName>
        <fullName evidence="6">Eukaryotic translation initiation factor 3 subunit 9</fullName>
    </alternativeName>
</protein>
<dbReference type="EnsemblProtists" id="EOD14553">
    <property type="protein sequence ID" value="EOD14553"/>
    <property type="gene ID" value="EMIHUDRAFT_51173"/>
</dbReference>
<dbReference type="Pfam" id="PF08662">
    <property type="entry name" value="eIF2A"/>
    <property type="match status" value="1"/>
</dbReference>
<keyword evidence="9" id="KW-1185">Reference proteome</keyword>
<dbReference type="CDD" id="cd12278">
    <property type="entry name" value="RRM_eIF3B"/>
    <property type="match status" value="1"/>
</dbReference>
<evidence type="ECO:0000256" key="4">
    <source>
        <dbReference type="ARBA" id="ARBA00022884"/>
    </source>
</evidence>
<evidence type="ECO:0000256" key="1">
    <source>
        <dbReference type="ARBA" id="ARBA00004496"/>
    </source>
</evidence>
<comment type="subunit">
    <text evidence="6">Component of the eukaryotic translation initiation factor 3 (eIF-3) complex.</text>
</comment>
<dbReference type="GO" id="GO:0003743">
    <property type="term" value="F:translation initiation factor activity"/>
    <property type="evidence" value="ECO:0007669"/>
    <property type="project" value="UniProtKB-UniRule"/>
</dbReference>
<dbReference type="SUPFAM" id="SSF82171">
    <property type="entry name" value="DPP6 N-terminal domain-like"/>
    <property type="match status" value="1"/>
</dbReference>